<dbReference type="RefSeq" id="WP_311948578.1">
    <property type="nucleotide sequence ID" value="NZ_JAVLVU010000001.1"/>
</dbReference>
<dbReference type="Proteomes" id="UP001258315">
    <property type="component" value="Unassembled WGS sequence"/>
</dbReference>
<reference evidence="3" key="1">
    <citation type="submission" date="2023-07" db="EMBL/GenBank/DDBJ databases">
        <title>Functional and genomic diversity of the sorghum phyllosphere microbiome.</title>
        <authorList>
            <person name="Shade A."/>
        </authorList>
    </citation>
    <scope>NUCLEOTIDE SEQUENCE [LARGE SCALE GENOMIC DNA]</scope>
    <source>
        <strain evidence="3">SORGH_AS_0422</strain>
    </source>
</reference>
<evidence type="ECO:0000313" key="2">
    <source>
        <dbReference type="EMBL" id="MDT3402264.1"/>
    </source>
</evidence>
<accession>A0ABU3GR53</accession>
<proteinExistence type="predicted"/>
<dbReference type="PANTHER" id="PTHR32182">
    <property type="entry name" value="DNA REPLICATION AND REPAIR PROTEIN RECF"/>
    <property type="match status" value="1"/>
</dbReference>
<evidence type="ECO:0000259" key="1">
    <source>
        <dbReference type="Pfam" id="PF13166"/>
    </source>
</evidence>
<dbReference type="SUPFAM" id="SSF52540">
    <property type="entry name" value="P-loop containing nucleoside triphosphate hydrolases"/>
    <property type="match status" value="1"/>
</dbReference>
<sequence length="786" mass="91429">MITKIDIGHFGLFKDYSWDTVISKDNTFKKMNIIYGRNYSGKTTLARIFKCFEDSLMHKDYLACQFKVTLNNGNIIAEKNLQDFAKHNQIRVYNTDFVRENLGWLYREDGTIRPFTILGAKNVELDKQITLINYQLGTIEAGKGLVFEYDKAQKALAAQKKTNSDKTDILDDKLRKRANDTIKVNNDLFLPTNAKKSYTITDIKADIDQIKSDVKKHILATATADELIKLLKEVAIDDVNPLTESQPKFADYYKECNDILQKKITPSTPIAELINDNLLQEWVRLGIDKHRDKRKTCGFCGNPLDKDLWKRLDEHFSKESEELRAALKGKIDQLELAKKGLTEFMTLKREQFYSTLQTRFDGTLKSWHTVSNAYQKKIDQLITELKIREKDIFRLRELPADISDLSDEVLATIKDFNQIITEHNKKTSSLATDQVRARKELRFSNIAQYISDIDYFNELKAIEQQDNKLNIVGGGLILQKQEIERLVEDKRVLETQAKDESKGAELINQHLTHFFGHNELKLTAQGESPNMKFIIQREGIDANNLSEGECSLISFCYFIAKIEDELKDELNSNKLIIYIDDPISSLDSNHIFFMFSLIESVIAGPKKYGQLFISTHNLDFLRYLKKLTFPKKDLKHFIIERRNKSNTLLRLAPEYLKNYITEFNYLFDQIYQCSLGDREIISHNYQYSFGNNMRKFLEAYLFYKYPSHKMTSEEKLRKYFDNDRVTINLINRVINEYSHIGEHFERGMEPIDMDEITKVSSLVLNRISTTDPDQYNALMDSVNQLV</sequence>
<dbReference type="Gene3D" id="3.40.50.300">
    <property type="entry name" value="P-loop containing nucleotide triphosphate hydrolases"/>
    <property type="match status" value="1"/>
</dbReference>
<dbReference type="Pfam" id="PF13166">
    <property type="entry name" value="AAA_13"/>
    <property type="match status" value="1"/>
</dbReference>
<evidence type="ECO:0000313" key="3">
    <source>
        <dbReference type="Proteomes" id="UP001258315"/>
    </source>
</evidence>
<protein>
    <submittedName>
        <fullName evidence="2">Wobble nucleotide-excising tRNase</fullName>
    </submittedName>
</protein>
<dbReference type="EMBL" id="JAVLVU010000001">
    <property type="protein sequence ID" value="MDT3402264.1"/>
    <property type="molecule type" value="Genomic_DNA"/>
</dbReference>
<organism evidence="2 3">
    <name type="scientific">Mucilaginibacter terrae</name>
    <dbReference type="NCBI Taxonomy" id="1955052"/>
    <lineage>
        <taxon>Bacteria</taxon>
        <taxon>Pseudomonadati</taxon>
        <taxon>Bacteroidota</taxon>
        <taxon>Sphingobacteriia</taxon>
        <taxon>Sphingobacteriales</taxon>
        <taxon>Sphingobacteriaceae</taxon>
        <taxon>Mucilaginibacter</taxon>
    </lineage>
</organism>
<gene>
    <name evidence="2" type="ORF">QE417_001336</name>
</gene>
<dbReference type="PANTHER" id="PTHR32182:SF22">
    <property type="entry name" value="ATP-DEPENDENT ENDONUCLEASE, OLD FAMILY-RELATED"/>
    <property type="match status" value="1"/>
</dbReference>
<dbReference type="InterPro" id="IPR026866">
    <property type="entry name" value="CR006_AAA"/>
</dbReference>
<dbReference type="InterPro" id="IPR027417">
    <property type="entry name" value="P-loop_NTPase"/>
</dbReference>
<keyword evidence="3" id="KW-1185">Reference proteome</keyword>
<name>A0ABU3GR53_9SPHI</name>
<comment type="caution">
    <text evidence="2">The sequence shown here is derived from an EMBL/GenBank/DDBJ whole genome shotgun (WGS) entry which is preliminary data.</text>
</comment>
<feature type="domain" description="Protein CR006 P-loop" evidence="1">
    <location>
        <begin position="25"/>
        <end position="762"/>
    </location>
</feature>